<dbReference type="InterPro" id="IPR001452">
    <property type="entry name" value="SH3_domain"/>
</dbReference>
<gene>
    <name evidence="4" type="ORF">PYX00_005141</name>
</gene>
<sequence length="638" mass="73407">MVEKGDHLEMAKALYQFKATIAKTLSFREGEYFIIYEPTTKQRNWWQVINSKAQVGYVPSNYVMSMKVSPEYLCRFIDDCISVLRRERDESDGCLPSERQEVLLKLLGRRELLGKQIDEGVDKEDFSTLPPSNSMSRISPPLIIHTQKNIRPVQIFQEPNDATKKAETRILKQVSPTFKESSAVNGLKQTVSKISGQVGASQLESLRHGNICCDSSVQGRQSPINPLTESISNESVFQLVEEVRCHTELSHEKSRVAVNVVLNDLEKYFPDNEVIRKMLHLLRGPVTAPEPMIEHTRDAKRLKVIFSELTSCKDDAQQRSWMLHEDEDVIIDYIKELTSILVNADHNISRYVISSDQYTGVIALAQYYQMEVRWSIRQPLLQALGVLCSLDRAIINIFLFSVLPMELARDMKANSRNIPKLNYSALLLTMIFSMGEAMPITHLEHLGPDFINFIFNHIENPPDTDVDDQIPDLFVTLILSYNLQFRSINDNILLKTIVNRNVAKTFTEKILLLLNREDDPVRIFDHEPAPQHSVLKLFIDMFSVVGTADLFYTNDVKVLIDIIVRQLADLSPGDQKRHQYLELCRVVMRNSGYSEHHHRQDDLLKCFTRIFCEETEVSLKDQQLVREISNEFPQYFKS</sequence>
<evidence type="ECO:0000256" key="1">
    <source>
        <dbReference type="ARBA" id="ARBA00022443"/>
    </source>
</evidence>
<dbReference type="EMBL" id="JARGDH010000003">
    <property type="protein sequence ID" value="KAL0271997.1"/>
    <property type="molecule type" value="Genomic_DNA"/>
</dbReference>
<organism evidence="4">
    <name type="scientific">Menopon gallinae</name>
    <name type="common">poultry shaft louse</name>
    <dbReference type="NCBI Taxonomy" id="328185"/>
    <lineage>
        <taxon>Eukaryota</taxon>
        <taxon>Metazoa</taxon>
        <taxon>Ecdysozoa</taxon>
        <taxon>Arthropoda</taxon>
        <taxon>Hexapoda</taxon>
        <taxon>Insecta</taxon>
        <taxon>Pterygota</taxon>
        <taxon>Neoptera</taxon>
        <taxon>Paraneoptera</taxon>
        <taxon>Psocodea</taxon>
        <taxon>Troctomorpha</taxon>
        <taxon>Phthiraptera</taxon>
        <taxon>Amblycera</taxon>
        <taxon>Menoponidae</taxon>
        <taxon>Menopon</taxon>
    </lineage>
</organism>
<keyword evidence="1 2" id="KW-0728">SH3 domain</keyword>
<dbReference type="InterPro" id="IPR018556">
    <property type="entry name" value="SPIN90/Ldb17_LRD"/>
</dbReference>
<feature type="domain" description="SH3" evidence="3">
    <location>
        <begin position="6"/>
        <end position="68"/>
    </location>
</feature>
<dbReference type="PROSITE" id="PS50002">
    <property type="entry name" value="SH3"/>
    <property type="match status" value="1"/>
</dbReference>
<dbReference type="GO" id="GO:0006897">
    <property type="term" value="P:endocytosis"/>
    <property type="evidence" value="ECO:0007669"/>
    <property type="project" value="TreeGrafter"/>
</dbReference>
<dbReference type="Pfam" id="PF09431">
    <property type="entry name" value="SPIN90_LRD"/>
    <property type="match status" value="1"/>
</dbReference>
<evidence type="ECO:0000259" key="3">
    <source>
        <dbReference type="PROSITE" id="PS50002"/>
    </source>
</evidence>
<evidence type="ECO:0000313" key="4">
    <source>
        <dbReference type="EMBL" id="KAL0271999.1"/>
    </source>
</evidence>
<dbReference type="PANTHER" id="PTHR13357">
    <property type="entry name" value="SH3 ADAPTER PROTEIN SPIN90 NCK INTERACTING PROTEIN WITH SH3 DOMAIN"/>
    <property type="match status" value="1"/>
</dbReference>
<protein>
    <recommendedName>
        <fullName evidence="3">SH3 domain-containing protein</fullName>
    </recommendedName>
</protein>
<accession>A0AAW2HQ08</accession>
<dbReference type="PANTHER" id="PTHR13357:SF1">
    <property type="entry name" value="NCK-INTERACTING PROTEIN WITH SH3 DOMAIN"/>
    <property type="match status" value="1"/>
</dbReference>
<dbReference type="Pfam" id="PF14604">
    <property type="entry name" value="SH3_9"/>
    <property type="match status" value="1"/>
</dbReference>
<dbReference type="SMART" id="SM00326">
    <property type="entry name" value="SH3"/>
    <property type="match status" value="1"/>
</dbReference>
<dbReference type="Gene3D" id="2.30.30.40">
    <property type="entry name" value="SH3 Domains"/>
    <property type="match status" value="1"/>
</dbReference>
<dbReference type="InterPro" id="IPR030125">
    <property type="entry name" value="SPIN90/Ldb17"/>
</dbReference>
<proteinExistence type="predicted"/>
<dbReference type="SUPFAM" id="SSF50044">
    <property type="entry name" value="SH3-domain"/>
    <property type="match status" value="1"/>
</dbReference>
<name>A0AAW2HQ08_9NEOP</name>
<reference evidence="4" key="1">
    <citation type="journal article" date="2024" name="Gigascience">
        <title>Chromosome-level genome of the poultry shaft louse Menopon gallinae provides insight into the host-switching and adaptive evolution of parasitic lice.</title>
        <authorList>
            <person name="Xu Y."/>
            <person name="Ma L."/>
            <person name="Liu S."/>
            <person name="Liang Y."/>
            <person name="Liu Q."/>
            <person name="He Z."/>
            <person name="Tian L."/>
            <person name="Duan Y."/>
            <person name="Cai W."/>
            <person name="Li H."/>
            <person name="Song F."/>
        </authorList>
    </citation>
    <scope>NUCLEOTIDE SEQUENCE</scope>
    <source>
        <strain evidence="4">Cailab_2023a</strain>
    </source>
</reference>
<evidence type="ECO:0000256" key="2">
    <source>
        <dbReference type="PROSITE-ProRule" id="PRU00192"/>
    </source>
</evidence>
<dbReference type="EMBL" id="JARGDH010000003">
    <property type="protein sequence ID" value="KAL0271999.1"/>
    <property type="molecule type" value="Genomic_DNA"/>
</dbReference>
<dbReference type="InterPro" id="IPR036028">
    <property type="entry name" value="SH3-like_dom_sf"/>
</dbReference>
<dbReference type="AlphaFoldDB" id="A0AAW2HQ08"/>
<dbReference type="GO" id="GO:0071933">
    <property type="term" value="F:Arp2/3 complex binding"/>
    <property type="evidence" value="ECO:0007669"/>
    <property type="project" value="TreeGrafter"/>
</dbReference>
<comment type="caution">
    <text evidence="4">The sequence shown here is derived from an EMBL/GenBank/DDBJ whole genome shotgun (WGS) entry which is preliminary data.</text>
</comment>